<organism evidence="1">
    <name type="scientific">marine sediment metagenome</name>
    <dbReference type="NCBI Taxonomy" id="412755"/>
    <lineage>
        <taxon>unclassified sequences</taxon>
        <taxon>metagenomes</taxon>
        <taxon>ecological metagenomes</taxon>
    </lineage>
</organism>
<accession>A0A0F9CDL3</accession>
<dbReference type="EMBL" id="LAZR01044807">
    <property type="protein sequence ID" value="KKL03746.1"/>
    <property type="molecule type" value="Genomic_DNA"/>
</dbReference>
<gene>
    <name evidence="1" type="ORF">LCGC14_2623050</name>
</gene>
<evidence type="ECO:0000313" key="1">
    <source>
        <dbReference type="EMBL" id="KKL03746.1"/>
    </source>
</evidence>
<proteinExistence type="predicted"/>
<comment type="caution">
    <text evidence="1">The sequence shown here is derived from an EMBL/GenBank/DDBJ whole genome shotgun (WGS) entry which is preliminary data.</text>
</comment>
<reference evidence="1" key="1">
    <citation type="journal article" date="2015" name="Nature">
        <title>Complex archaea that bridge the gap between prokaryotes and eukaryotes.</title>
        <authorList>
            <person name="Spang A."/>
            <person name="Saw J.H."/>
            <person name="Jorgensen S.L."/>
            <person name="Zaremba-Niedzwiedzka K."/>
            <person name="Martijn J."/>
            <person name="Lind A.E."/>
            <person name="van Eijk R."/>
            <person name="Schleper C."/>
            <person name="Guy L."/>
            <person name="Ettema T.J."/>
        </authorList>
    </citation>
    <scope>NUCLEOTIDE SEQUENCE</scope>
</reference>
<sequence length="314" mass="33188">MALFSNKRNIKRAKEAAGQIQAASIRGMEIADTEKARSIAAEETKFNVLTALGAPGTYGPGAPGVSGTGGGGGGIFNTSGGGLSEKDQSLKAFGNWGGGDQLKGAREGIIDPNAYTAKLSQSSIFRQQSQQVAESEQLLNREGPLWDRLENSVLGTIHEGAALQLRDATRRLRNDMAKGGTARRTALNEARQMIVDQNAMSMRVKQTWEANIRLNEYVQQNFERVRDGSMKFTDALPGLNDAYRTSMNNTALMAIDATKAAAAMAGEAYDLRMSQQAVNFGTKLAEGLIQAVASAIPGVGPVLGSAIGYAGSAT</sequence>
<dbReference type="AlphaFoldDB" id="A0A0F9CDL3"/>
<name>A0A0F9CDL3_9ZZZZ</name>
<feature type="non-terminal residue" evidence="1">
    <location>
        <position position="314"/>
    </location>
</feature>
<protein>
    <submittedName>
        <fullName evidence="1">Uncharacterized protein</fullName>
    </submittedName>
</protein>